<feature type="transmembrane region" description="Helical" evidence="1">
    <location>
        <begin position="6"/>
        <end position="24"/>
    </location>
</feature>
<gene>
    <name evidence="2" type="ORF">D1B31_14080</name>
</gene>
<comment type="caution">
    <text evidence="2">The sequence shown here is derived from an EMBL/GenBank/DDBJ whole genome shotgun (WGS) entry which is preliminary data.</text>
</comment>
<keyword evidence="1" id="KW-0812">Transmembrane</keyword>
<sequence length="175" mass="20443">MAGNLLYIPYSIIMLAVIIITWLIVRFKSNKRMTKIFLSISLPIFIIIQLYFWNLEFNNFVKSYVFPSRDFVCEDYGVEVKEIAIPLPKRTVFLGKEEACSPIYSTYVSDTYFLDFYKTELDSMKNRGEVLSYSYVENKDEIGFEVEISPGNKVDILIQRSEDSTGLITIEYKRN</sequence>
<feature type="transmembrane region" description="Helical" evidence="1">
    <location>
        <begin position="36"/>
        <end position="53"/>
    </location>
</feature>
<keyword evidence="1" id="KW-0472">Membrane</keyword>
<name>A0A417YSX5_9BACI</name>
<keyword evidence="1" id="KW-1133">Transmembrane helix</keyword>
<proteinExistence type="predicted"/>
<protein>
    <submittedName>
        <fullName evidence="2">Uncharacterized protein</fullName>
    </submittedName>
</protein>
<evidence type="ECO:0000313" key="3">
    <source>
        <dbReference type="Proteomes" id="UP000284416"/>
    </source>
</evidence>
<evidence type="ECO:0000313" key="2">
    <source>
        <dbReference type="EMBL" id="RHW39082.1"/>
    </source>
</evidence>
<reference evidence="2 3" key="1">
    <citation type="journal article" date="2017" name="Int. J. Syst. Evol. Microbiol.">
        <title>Bacillus notoginsengisoli sp. nov., a novel bacterium isolated from the rhizosphere of Panax notoginseng.</title>
        <authorList>
            <person name="Zhang M.Y."/>
            <person name="Cheng J."/>
            <person name="Cai Y."/>
            <person name="Zhang T.Y."/>
            <person name="Wu Y.Y."/>
            <person name="Manikprabhu D."/>
            <person name="Li W.J."/>
            <person name="Zhang Y.X."/>
        </authorList>
    </citation>
    <scope>NUCLEOTIDE SEQUENCE [LARGE SCALE GENOMIC DNA]</scope>
    <source>
        <strain evidence="2 3">JCM 30743</strain>
    </source>
</reference>
<dbReference type="Proteomes" id="UP000284416">
    <property type="component" value="Unassembled WGS sequence"/>
</dbReference>
<dbReference type="AlphaFoldDB" id="A0A417YSX5"/>
<dbReference type="EMBL" id="QWEG01000008">
    <property type="protein sequence ID" value="RHW39082.1"/>
    <property type="molecule type" value="Genomic_DNA"/>
</dbReference>
<accession>A0A417YSX5</accession>
<keyword evidence="3" id="KW-1185">Reference proteome</keyword>
<organism evidence="2 3">
    <name type="scientific">Neobacillus notoginsengisoli</name>
    <dbReference type="NCBI Taxonomy" id="1578198"/>
    <lineage>
        <taxon>Bacteria</taxon>
        <taxon>Bacillati</taxon>
        <taxon>Bacillota</taxon>
        <taxon>Bacilli</taxon>
        <taxon>Bacillales</taxon>
        <taxon>Bacillaceae</taxon>
        <taxon>Neobacillus</taxon>
    </lineage>
</organism>
<evidence type="ECO:0000256" key="1">
    <source>
        <dbReference type="SAM" id="Phobius"/>
    </source>
</evidence>